<dbReference type="GO" id="GO:0005737">
    <property type="term" value="C:cytoplasm"/>
    <property type="evidence" value="ECO:0007669"/>
    <property type="project" value="TreeGrafter"/>
</dbReference>
<gene>
    <name evidence="4" type="ORF">BOTBODRAFT_27952</name>
</gene>
<dbReference type="Gene3D" id="3.40.50.1820">
    <property type="entry name" value="alpha/beta hydrolase"/>
    <property type="match status" value="1"/>
</dbReference>
<dbReference type="Proteomes" id="UP000027195">
    <property type="component" value="Unassembled WGS sequence"/>
</dbReference>
<protein>
    <recommendedName>
        <fullName evidence="3">Phospholipase/carboxylesterase/thioesterase domain-containing protein</fullName>
    </recommendedName>
</protein>
<evidence type="ECO:0000313" key="5">
    <source>
        <dbReference type="Proteomes" id="UP000027195"/>
    </source>
</evidence>
<sequence length="275" mass="29890">MVSAPEHIDLVVGEAASPSTTSPRTKPVPQAPGIPVPFSYAASDDGTDENLLILLHGLGDTHLHFAKLGRQLRLPQTATLALRAPERIPFLYDEEAFQWYESFDALGELLTRPNPTPALDLLGKVLAYLIRECSWSARQIHLFGFAQGGSVAAELGVRWWREHASDAEPGSVALGSVVSVEGPLLSHPTLAQPSPTPVLVFHHTAAQLPPAALGSYRKGYGAVREAEVRGSGGMPRSKEDWQEIMRFWSEVLGRRQAGDLYEVLSGGPSQQKFQN</sequence>
<proteinExistence type="inferred from homology"/>
<dbReference type="GO" id="GO:0008474">
    <property type="term" value="F:palmitoyl-(protein) hydrolase activity"/>
    <property type="evidence" value="ECO:0007669"/>
    <property type="project" value="TreeGrafter"/>
</dbReference>
<feature type="domain" description="Phospholipase/carboxylesterase/thioesterase" evidence="3">
    <location>
        <begin position="45"/>
        <end position="216"/>
    </location>
</feature>
<dbReference type="GO" id="GO:0052689">
    <property type="term" value="F:carboxylic ester hydrolase activity"/>
    <property type="evidence" value="ECO:0007669"/>
    <property type="project" value="TreeGrafter"/>
</dbReference>
<comment type="similarity">
    <text evidence="1">Belongs to the AB hydrolase superfamily. AB hydrolase 2 family.</text>
</comment>
<feature type="region of interest" description="Disordered" evidence="2">
    <location>
        <begin position="1"/>
        <end position="32"/>
    </location>
</feature>
<dbReference type="InterPro" id="IPR029058">
    <property type="entry name" value="AB_hydrolase_fold"/>
</dbReference>
<dbReference type="EMBL" id="KL198019">
    <property type="protein sequence ID" value="KDQ19368.1"/>
    <property type="molecule type" value="Genomic_DNA"/>
</dbReference>
<organism evidence="4 5">
    <name type="scientific">Botryobasidium botryosum (strain FD-172 SS1)</name>
    <dbReference type="NCBI Taxonomy" id="930990"/>
    <lineage>
        <taxon>Eukaryota</taxon>
        <taxon>Fungi</taxon>
        <taxon>Dikarya</taxon>
        <taxon>Basidiomycota</taxon>
        <taxon>Agaricomycotina</taxon>
        <taxon>Agaricomycetes</taxon>
        <taxon>Cantharellales</taxon>
        <taxon>Botryobasidiaceae</taxon>
        <taxon>Botryobasidium</taxon>
    </lineage>
</organism>
<dbReference type="STRING" id="930990.A0A067MUG7"/>
<dbReference type="Pfam" id="PF02230">
    <property type="entry name" value="Abhydrolase_2"/>
    <property type="match status" value="1"/>
</dbReference>
<accession>A0A067MUG7</accession>
<keyword evidence="5" id="KW-1185">Reference proteome</keyword>
<dbReference type="HOGENOM" id="CLU_062889_0_0_1"/>
<dbReference type="InterPro" id="IPR003140">
    <property type="entry name" value="PLipase/COase/thioEstase"/>
</dbReference>
<dbReference type="InParanoid" id="A0A067MUG7"/>
<evidence type="ECO:0000259" key="3">
    <source>
        <dbReference type="Pfam" id="PF02230"/>
    </source>
</evidence>
<evidence type="ECO:0000313" key="4">
    <source>
        <dbReference type="EMBL" id="KDQ19368.1"/>
    </source>
</evidence>
<dbReference type="SUPFAM" id="SSF53474">
    <property type="entry name" value="alpha/beta-Hydrolases"/>
    <property type="match status" value="1"/>
</dbReference>
<name>A0A067MUG7_BOTB1</name>
<dbReference type="OrthoDB" id="437457at2759"/>
<dbReference type="PANTHER" id="PTHR10655:SF67">
    <property type="entry name" value="PHOSPHOLIPASE_CARBOXYLESTERASE SUPERFAMILY (AFU_ORTHOLOGUE AFUA_5G09340)"/>
    <property type="match status" value="1"/>
</dbReference>
<dbReference type="PANTHER" id="PTHR10655">
    <property type="entry name" value="LYSOPHOSPHOLIPASE-RELATED"/>
    <property type="match status" value="1"/>
</dbReference>
<dbReference type="AlphaFoldDB" id="A0A067MUG7"/>
<reference evidence="5" key="1">
    <citation type="journal article" date="2014" name="Proc. Natl. Acad. Sci. U.S.A.">
        <title>Extensive sampling of basidiomycete genomes demonstrates inadequacy of the white-rot/brown-rot paradigm for wood decay fungi.</title>
        <authorList>
            <person name="Riley R."/>
            <person name="Salamov A.A."/>
            <person name="Brown D.W."/>
            <person name="Nagy L.G."/>
            <person name="Floudas D."/>
            <person name="Held B.W."/>
            <person name="Levasseur A."/>
            <person name="Lombard V."/>
            <person name="Morin E."/>
            <person name="Otillar R."/>
            <person name="Lindquist E.A."/>
            <person name="Sun H."/>
            <person name="LaButti K.M."/>
            <person name="Schmutz J."/>
            <person name="Jabbour D."/>
            <person name="Luo H."/>
            <person name="Baker S.E."/>
            <person name="Pisabarro A.G."/>
            <person name="Walton J.D."/>
            <person name="Blanchette R.A."/>
            <person name="Henrissat B."/>
            <person name="Martin F."/>
            <person name="Cullen D."/>
            <person name="Hibbett D.S."/>
            <person name="Grigoriev I.V."/>
        </authorList>
    </citation>
    <scope>NUCLEOTIDE SEQUENCE [LARGE SCALE GENOMIC DNA]</scope>
    <source>
        <strain evidence="5">FD-172 SS1</strain>
    </source>
</reference>
<evidence type="ECO:0000256" key="1">
    <source>
        <dbReference type="ARBA" id="ARBA00006499"/>
    </source>
</evidence>
<evidence type="ECO:0000256" key="2">
    <source>
        <dbReference type="SAM" id="MobiDB-lite"/>
    </source>
</evidence>
<dbReference type="InterPro" id="IPR050565">
    <property type="entry name" value="LYPA1-2/EST-like"/>
</dbReference>